<keyword evidence="2" id="KW-1185">Reference proteome</keyword>
<accession>A0ABV5GJQ0</accession>
<evidence type="ECO:0008006" key="3">
    <source>
        <dbReference type="Google" id="ProtNLM"/>
    </source>
</evidence>
<dbReference type="RefSeq" id="WP_236454076.1">
    <property type="nucleotide sequence ID" value="NZ_CBCSGE010000020.1"/>
</dbReference>
<evidence type="ECO:0000313" key="2">
    <source>
        <dbReference type="Proteomes" id="UP001589607"/>
    </source>
</evidence>
<organism evidence="1 2">
    <name type="scientific">Flavobacterium jumunjinense</name>
    <dbReference type="NCBI Taxonomy" id="998845"/>
    <lineage>
        <taxon>Bacteria</taxon>
        <taxon>Pseudomonadati</taxon>
        <taxon>Bacteroidota</taxon>
        <taxon>Flavobacteriia</taxon>
        <taxon>Flavobacteriales</taxon>
        <taxon>Flavobacteriaceae</taxon>
        <taxon>Flavobacterium</taxon>
    </lineage>
</organism>
<reference evidence="1 2" key="1">
    <citation type="submission" date="2024-09" db="EMBL/GenBank/DDBJ databases">
        <authorList>
            <person name="Sun Q."/>
            <person name="Mori K."/>
        </authorList>
    </citation>
    <scope>NUCLEOTIDE SEQUENCE [LARGE SCALE GENOMIC DNA]</scope>
    <source>
        <strain evidence="1 2">CECT 7955</strain>
    </source>
</reference>
<proteinExistence type="predicted"/>
<sequence length="53" mass="5654">MLNKILDQLGVQVLNKKEKKNINGGLACRPDGSCPTGSYCATSGPFEGLCRRA</sequence>
<comment type="caution">
    <text evidence="1">The sequence shown here is derived from an EMBL/GenBank/DDBJ whole genome shotgun (WGS) entry which is preliminary data.</text>
</comment>
<protein>
    <recommendedName>
        <fullName evidence="3">Bacteriocin-type signal sequence-containing protein</fullName>
    </recommendedName>
</protein>
<dbReference type="Proteomes" id="UP001589607">
    <property type="component" value="Unassembled WGS sequence"/>
</dbReference>
<evidence type="ECO:0000313" key="1">
    <source>
        <dbReference type="EMBL" id="MFB9095522.1"/>
    </source>
</evidence>
<name>A0ABV5GJQ0_9FLAO</name>
<gene>
    <name evidence="1" type="ORF">ACFFVF_03255</name>
</gene>
<dbReference type="EMBL" id="JBHMEY010000007">
    <property type="protein sequence ID" value="MFB9095522.1"/>
    <property type="molecule type" value="Genomic_DNA"/>
</dbReference>